<feature type="domain" description="HTH cro/C1-type" evidence="1">
    <location>
        <begin position="16"/>
        <end position="70"/>
    </location>
</feature>
<dbReference type="CDD" id="cd00093">
    <property type="entry name" value="HTH_XRE"/>
    <property type="match status" value="1"/>
</dbReference>
<dbReference type="AlphaFoldDB" id="A0A0B4DFL9"/>
<comment type="caution">
    <text evidence="2">The sequence shown here is derived from an EMBL/GenBank/DDBJ whole genome shotgun (WGS) entry which is preliminary data.</text>
</comment>
<dbReference type="SMART" id="SM00530">
    <property type="entry name" value="HTH_XRE"/>
    <property type="match status" value="1"/>
</dbReference>
<dbReference type="InterPro" id="IPR001387">
    <property type="entry name" value="Cro/C1-type_HTH"/>
</dbReference>
<sequence>MSDYEKRLDVAIGKAITDRREAVGMTQRRLGEAMGVTFQQVQKYEIGKNRVAASKLVLAAKALRCDVAELVGEEREDLPGTARLIRAWSKLNAHQRDAVTSMIESFE</sequence>
<dbReference type="STRING" id="172043.RM53_16660"/>
<dbReference type="PROSITE" id="PS50943">
    <property type="entry name" value="HTH_CROC1"/>
    <property type="match status" value="1"/>
</dbReference>
<organism evidence="2 3">
    <name type="scientific">Brevundimonas nasdae</name>
    <dbReference type="NCBI Taxonomy" id="172043"/>
    <lineage>
        <taxon>Bacteria</taxon>
        <taxon>Pseudomonadati</taxon>
        <taxon>Pseudomonadota</taxon>
        <taxon>Alphaproteobacteria</taxon>
        <taxon>Caulobacterales</taxon>
        <taxon>Caulobacteraceae</taxon>
        <taxon>Brevundimonas</taxon>
    </lineage>
</organism>
<name>A0A0B4DFL9_9CAUL</name>
<accession>A0A0B4DFL9</accession>
<evidence type="ECO:0000313" key="3">
    <source>
        <dbReference type="Proteomes" id="UP000031166"/>
    </source>
</evidence>
<evidence type="ECO:0000259" key="1">
    <source>
        <dbReference type="PROSITE" id="PS50943"/>
    </source>
</evidence>
<gene>
    <name evidence="2" type="ORF">RM53_16660</name>
</gene>
<reference evidence="2 3" key="1">
    <citation type="submission" date="2014-12" db="EMBL/GenBank/DDBJ databases">
        <title>Genome sequencing of Brevundimonas nasdae TPW30.</title>
        <authorList>
            <person name="Tan P.W."/>
            <person name="Chan K.-G."/>
        </authorList>
    </citation>
    <scope>NUCLEOTIDE SEQUENCE [LARGE SCALE GENOMIC DNA]</scope>
    <source>
        <strain evidence="2 3">TPW30</strain>
    </source>
</reference>
<proteinExistence type="predicted"/>
<evidence type="ECO:0000313" key="2">
    <source>
        <dbReference type="EMBL" id="KIC53168.1"/>
    </source>
</evidence>
<dbReference type="Pfam" id="PF01381">
    <property type="entry name" value="HTH_3"/>
    <property type="match status" value="1"/>
</dbReference>
<dbReference type="RefSeq" id="WP_039248881.1">
    <property type="nucleotide sequence ID" value="NZ_JWSY01000066.1"/>
</dbReference>
<dbReference type="GeneID" id="34016412"/>
<dbReference type="EMBL" id="JWSY01000066">
    <property type="protein sequence ID" value="KIC53168.1"/>
    <property type="molecule type" value="Genomic_DNA"/>
</dbReference>
<dbReference type="GO" id="GO:0003677">
    <property type="term" value="F:DNA binding"/>
    <property type="evidence" value="ECO:0007669"/>
    <property type="project" value="InterPro"/>
</dbReference>
<protein>
    <recommendedName>
        <fullName evidence="1">HTH cro/C1-type domain-containing protein</fullName>
    </recommendedName>
</protein>
<dbReference type="SUPFAM" id="SSF47413">
    <property type="entry name" value="lambda repressor-like DNA-binding domains"/>
    <property type="match status" value="1"/>
</dbReference>
<dbReference type="InterPro" id="IPR010982">
    <property type="entry name" value="Lambda_DNA-bd_dom_sf"/>
</dbReference>
<dbReference type="Proteomes" id="UP000031166">
    <property type="component" value="Unassembled WGS sequence"/>
</dbReference>
<dbReference type="Gene3D" id="1.10.260.40">
    <property type="entry name" value="lambda repressor-like DNA-binding domains"/>
    <property type="match status" value="1"/>
</dbReference>